<dbReference type="PANTHER" id="PTHR31507">
    <property type="entry name" value="PROTEIN CBG15923"/>
    <property type="match status" value="1"/>
</dbReference>
<feature type="signal peptide" evidence="1">
    <location>
        <begin position="1"/>
        <end position="20"/>
    </location>
</feature>
<dbReference type="Proteomes" id="UP001328107">
    <property type="component" value="Unassembled WGS sequence"/>
</dbReference>
<evidence type="ECO:0000256" key="1">
    <source>
        <dbReference type="SAM" id="SignalP"/>
    </source>
</evidence>
<protein>
    <submittedName>
        <fullName evidence="2">Uncharacterized protein</fullName>
    </submittedName>
</protein>
<evidence type="ECO:0000313" key="2">
    <source>
        <dbReference type="EMBL" id="GMR43061.1"/>
    </source>
</evidence>
<accession>A0AAN4ZQ76</accession>
<feature type="non-terminal residue" evidence="2">
    <location>
        <position position="1"/>
    </location>
</feature>
<keyword evidence="3" id="KW-1185">Reference proteome</keyword>
<evidence type="ECO:0000313" key="3">
    <source>
        <dbReference type="Proteomes" id="UP001328107"/>
    </source>
</evidence>
<dbReference type="PANTHER" id="PTHR31507:SF3">
    <property type="entry name" value="TIL DOMAIN-CONTAINING PROTEIN"/>
    <property type="match status" value="1"/>
</dbReference>
<proteinExistence type="predicted"/>
<dbReference type="EMBL" id="BTRK01000003">
    <property type="protein sequence ID" value="GMR43061.1"/>
    <property type="molecule type" value="Genomic_DNA"/>
</dbReference>
<organism evidence="2 3">
    <name type="scientific">Pristionchus mayeri</name>
    <dbReference type="NCBI Taxonomy" id="1317129"/>
    <lineage>
        <taxon>Eukaryota</taxon>
        <taxon>Metazoa</taxon>
        <taxon>Ecdysozoa</taxon>
        <taxon>Nematoda</taxon>
        <taxon>Chromadorea</taxon>
        <taxon>Rhabditida</taxon>
        <taxon>Rhabditina</taxon>
        <taxon>Diplogasteromorpha</taxon>
        <taxon>Diplogasteroidea</taxon>
        <taxon>Neodiplogasteridae</taxon>
        <taxon>Pristionchus</taxon>
    </lineage>
</organism>
<comment type="caution">
    <text evidence="2">The sequence shown here is derived from an EMBL/GenBank/DDBJ whole genome shotgun (WGS) entry which is preliminary data.</text>
</comment>
<dbReference type="AlphaFoldDB" id="A0AAN4ZQ76"/>
<reference evidence="3" key="1">
    <citation type="submission" date="2022-10" db="EMBL/GenBank/DDBJ databases">
        <title>Genome assembly of Pristionchus species.</title>
        <authorList>
            <person name="Yoshida K."/>
            <person name="Sommer R.J."/>
        </authorList>
    </citation>
    <scope>NUCLEOTIDE SEQUENCE [LARGE SCALE GENOMIC DNA]</scope>
    <source>
        <strain evidence="3">RS5460</strain>
    </source>
</reference>
<name>A0AAN4ZQ76_9BILA</name>
<feature type="chain" id="PRO_5042951871" evidence="1">
    <location>
        <begin position="21"/>
        <end position="109"/>
    </location>
</feature>
<gene>
    <name evidence="2" type="ORF">PMAYCL1PPCAC_13256</name>
</gene>
<keyword evidence="1" id="KW-0732">Signal</keyword>
<sequence>SRIMNSSLLVVLLFVAAASAQTWGPWTPAAGATCSDDCGYCGLKLTMTRTCDVPGKCSGVAQMYEECGAKMCRFPKKTCCPGYEKGQLPNGAGFECVAKAIIPLRKRMI</sequence>